<evidence type="ECO:0000313" key="2">
    <source>
        <dbReference type="Proteomes" id="UP000031668"/>
    </source>
</evidence>
<dbReference type="EMBL" id="JWZT01002637">
    <property type="protein sequence ID" value="KII69039.1"/>
    <property type="molecule type" value="Genomic_DNA"/>
</dbReference>
<name>A0A0C2IUG2_THEKT</name>
<dbReference type="Proteomes" id="UP000031668">
    <property type="component" value="Unassembled WGS sequence"/>
</dbReference>
<reference evidence="1 2" key="1">
    <citation type="journal article" date="2014" name="Genome Biol. Evol.">
        <title>The genome of the myxosporean Thelohanellus kitauei shows adaptations to nutrient acquisition within its fish host.</title>
        <authorList>
            <person name="Yang Y."/>
            <person name="Xiong J."/>
            <person name="Zhou Z."/>
            <person name="Huo F."/>
            <person name="Miao W."/>
            <person name="Ran C."/>
            <person name="Liu Y."/>
            <person name="Zhang J."/>
            <person name="Feng J."/>
            <person name="Wang M."/>
            <person name="Wang M."/>
            <person name="Wang L."/>
            <person name="Yao B."/>
        </authorList>
    </citation>
    <scope>NUCLEOTIDE SEQUENCE [LARGE SCALE GENOMIC DNA]</scope>
    <source>
        <strain evidence="1">Wuqing</strain>
    </source>
</reference>
<comment type="caution">
    <text evidence="1">The sequence shown here is derived from an EMBL/GenBank/DDBJ whole genome shotgun (WGS) entry which is preliminary data.</text>
</comment>
<keyword evidence="2" id="KW-1185">Reference proteome</keyword>
<gene>
    <name evidence="1" type="ORF">RF11_05289</name>
</gene>
<proteinExistence type="predicted"/>
<evidence type="ECO:0000313" key="1">
    <source>
        <dbReference type="EMBL" id="KII69039.1"/>
    </source>
</evidence>
<sequence>MYRQMTWRQMAYESLLTTAEAVTWWLHLLNRLFSQFHSTVRLCLDLKYTHAADTAEVSASFVINTMVSSVSNGQESTTNVIQDADKPRLQLFKVDHHCHTIYSALVVNKTSRFQYLYNDTVLIFLIDILNYYLRADDADRLLIYPPNDNLDLSLRHRQTSRWHVQVFTSSLLSIIHFLYIEGHLFPLYMHYFQTRLSKLTKERYWNSCIYCRVQMLGLQIDYKEEEFTLFFLIWAASVFVPVSDTDQVIAKSYIFFYTVKCKSTCSLSPWRLQNNSVEVNYSPIYGNYLKISNGKMTCINLHLFNCYPVKPKNRIASISVKNERISNALADYSNRTFIRNVTRRDVIKPNLNEFDSAENFKLRKEPLLAID</sequence>
<organism evidence="1 2">
    <name type="scientific">Thelohanellus kitauei</name>
    <name type="common">Myxosporean</name>
    <dbReference type="NCBI Taxonomy" id="669202"/>
    <lineage>
        <taxon>Eukaryota</taxon>
        <taxon>Metazoa</taxon>
        <taxon>Cnidaria</taxon>
        <taxon>Myxozoa</taxon>
        <taxon>Myxosporea</taxon>
        <taxon>Bivalvulida</taxon>
        <taxon>Platysporina</taxon>
        <taxon>Myxobolidae</taxon>
        <taxon>Thelohanellus</taxon>
    </lineage>
</organism>
<protein>
    <submittedName>
        <fullName evidence="1">Uncharacterized protein</fullName>
    </submittedName>
</protein>
<accession>A0A0C2IUG2</accession>
<dbReference type="AlphaFoldDB" id="A0A0C2IUG2"/>